<name>A0A4Q0I1T9_9FIRM</name>
<dbReference type="RefSeq" id="WP_069195978.1">
    <property type="nucleotide sequence ID" value="NZ_RLII01000023.1"/>
</dbReference>
<dbReference type="EC" id="1.3.1.-" evidence="5"/>
<evidence type="ECO:0000256" key="5">
    <source>
        <dbReference type="PIRNR" id="PIRNR006621"/>
    </source>
</evidence>
<dbReference type="Gene3D" id="3.20.20.70">
    <property type="entry name" value="Aldolase class I"/>
    <property type="match status" value="1"/>
</dbReference>
<dbReference type="GO" id="GO:0050660">
    <property type="term" value="F:flavin adenine dinucleotide binding"/>
    <property type="evidence" value="ECO:0007669"/>
    <property type="project" value="InterPro"/>
</dbReference>
<accession>A0A4Q0I1T9</accession>
<dbReference type="PANTHER" id="PTHR45846">
    <property type="entry name" value="TRNA-DIHYDROURIDINE(47) SYNTHASE [NAD(P)(+)]-LIKE"/>
    <property type="match status" value="1"/>
</dbReference>
<proteinExistence type="inferred from homology"/>
<evidence type="ECO:0000256" key="1">
    <source>
        <dbReference type="ARBA" id="ARBA00022630"/>
    </source>
</evidence>
<dbReference type="InterPro" id="IPR001269">
    <property type="entry name" value="DUS_fam"/>
</dbReference>
<feature type="binding site" evidence="7">
    <location>
        <position position="134"/>
    </location>
    <ligand>
        <name>FMN</name>
        <dbReference type="ChEBI" id="CHEBI:58210"/>
    </ligand>
</feature>
<comment type="function">
    <text evidence="5">Catalyzes the synthesis of 5,6-dihydrouridine (D), a modified base found in the D-loop of most tRNAs, via the reduction of the C5-C6 double bond in target uridines.</text>
</comment>
<dbReference type="InterPro" id="IPR035587">
    <property type="entry name" value="DUS-like_FMN-bd"/>
</dbReference>
<dbReference type="OrthoDB" id="9764501at2"/>
<evidence type="ECO:0000256" key="4">
    <source>
        <dbReference type="ARBA" id="ARBA00023002"/>
    </source>
</evidence>
<evidence type="ECO:0000256" key="3">
    <source>
        <dbReference type="ARBA" id="ARBA00022694"/>
    </source>
</evidence>
<dbReference type="GO" id="GO:0003723">
    <property type="term" value="F:RNA binding"/>
    <property type="evidence" value="ECO:0007669"/>
    <property type="project" value="TreeGrafter"/>
</dbReference>
<feature type="binding site" evidence="7">
    <location>
        <begin position="219"/>
        <end position="220"/>
    </location>
    <ligand>
        <name>FMN</name>
        <dbReference type="ChEBI" id="CHEBI:58210"/>
    </ligand>
</feature>
<dbReference type="SUPFAM" id="SSF51395">
    <property type="entry name" value="FMN-linked oxidoreductases"/>
    <property type="match status" value="1"/>
</dbReference>
<comment type="similarity">
    <text evidence="5">Belongs to the dus family.</text>
</comment>
<dbReference type="PIRSF" id="PIRSF006621">
    <property type="entry name" value="Dus"/>
    <property type="match status" value="1"/>
</dbReference>
<protein>
    <recommendedName>
        <fullName evidence="5">tRNA-dihydrouridine synthase</fullName>
        <ecNumber evidence="5">1.3.1.-</ecNumber>
    </recommendedName>
</protein>
<keyword evidence="4 5" id="KW-0560">Oxidoreductase</keyword>
<dbReference type="InterPro" id="IPR013785">
    <property type="entry name" value="Aldolase_TIM"/>
</dbReference>
<evidence type="ECO:0000256" key="2">
    <source>
        <dbReference type="ARBA" id="ARBA00022643"/>
    </source>
</evidence>
<dbReference type="Pfam" id="PF01207">
    <property type="entry name" value="Dus"/>
    <property type="match status" value="1"/>
</dbReference>
<feature type="domain" description="DUS-like FMN-binding" evidence="8">
    <location>
        <begin position="5"/>
        <end position="298"/>
    </location>
</feature>
<comment type="cofactor">
    <cofactor evidence="5 7">
        <name>FMN</name>
        <dbReference type="ChEBI" id="CHEBI:58210"/>
    </cofactor>
</comment>
<reference evidence="10" key="1">
    <citation type="submission" date="2018-11" db="EMBL/GenBank/DDBJ databases">
        <title>Genome sequencing of a novel mesophilic and cellulolytic organism within the genus Hungateiclostridium.</title>
        <authorList>
            <person name="Rettenmaier R."/>
            <person name="Liebl W."/>
            <person name="Zverlov V."/>
        </authorList>
    </citation>
    <scope>NUCLEOTIDE SEQUENCE [LARGE SCALE GENOMIC DNA]</scope>
    <source>
        <strain evidence="10">N2K1</strain>
    </source>
</reference>
<feature type="active site" description="Proton donor" evidence="6">
    <location>
        <position position="95"/>
    </location>
</feature>
<feature type="binding site" evidence="7">
    <location>
        <position position="163"/>
    </location>
    <ligand>
        <name>FMN</name>
        <dbReference type="ChEBI" id="CHEBI:58210"/>
    </ligand>
</feature>
<evidence type="ECO:0000313" key="9">
    <source>
        <dbReference type="EMBL" id="RXE58143.1"/>
    </source>
</evidence>
<keyword evidence="10" id="KW-1185">Reference proteome</keyword>
<sequence length="316" mass="35893">MKLFLAPIQGMTIACYRNAFARHFGSIDAYYAPFIGLSETKKISNLLLKDLLPERNDSSINVVPQLLGNDGVLFKNLAYAISAMGYNEINWNIGCPYPMVTGRKRGAGILPYPDMIKKFLDTACSDNSYKVSIKMRLGLKDPEEGLHVMEVLNEYPLCGVIVHARTGEQMYTGQVDLDAFKTLATSCKHEITYNGDISTYDNYLHINSCLPTVKNIMLGRGALSDPFLPSRIKGHNIPSEDKISIIRDFHDDIFNYYQTQLSGDKHLSDKMKELWDYLQVHICMDKRLLKKIKKCHNSSQYTELVNQLFDSAVWIE</sequence>
<keyword evidence="1 5" id="KW-0285">Flavoprotein</keyword>
<dbReference type="EMBL" id="RLII01000023">
    <property type="protein sequence ID" value="RXE58143.1"/>
    <property type="molecule type" value="Genomic_DNA"/>
</dbReference>
<dbReference type="GO" id="GO:0017150">
    <property type="term" value="F:tRNA dihydrouridine synthase activity"/>
    <property type="evidence" value="ECO:0007669"/>
    <property type="project" value="InterPro"/>
</dbReference>
<dbReference type="CDD" id="cd02801">
    <property type="entry name" value="DUS_like_FMN"/>
    <property type="match status" value="1"/>
</dbReference>
<dbReference type="Proteomes" id="UP000289166">
    <property type="component" value="Unassembled WGS sequence"/>
</dbReference>
<gene>
    <name evidence="9" type="ORF">EFD62_13680</name>
</gene>
<evidence type="ECO:0000313" key="10">
    <source>
        <dbReference type="Proteomes" id="UP000289166"/>
    </source>
</evidence>
<evidence type="ECO:0000259" key="8">
    <source>
        <dbReference type="Pfam" id="PF01207"/>
    </source>
</evidence>
<keyword evidence="3 5" id="KW-0819">tRNA processing</keyword>
<evidence type="ECO:0000256" key="6">
    <source>
        <dbReference type="PIRSR" id="PIRSR006621-1"/>
    </source>
</evidence>
<keyword evidence="2 5" id="KW-0288">FMN</keyword>
<dbReference type="PROSITE" id="PS51257">
    <property type="entry name" value="PROKAR_LIPOPROTEIN"/>
    <property type="match status" value="1"/>
</dbReference>
<comment type="caution">
    <text evidence="9">The sequence shown here is derived from an EMBL/GenBank/DDBJ whole genome shotgun (WGS) entry which is preliminary data.</text>
</comment>
<dbReference type="PANTHER" id="PTHR45846:SF1">
    <property type="entry name" value="TRNA-DIHYDROURIDINE(47) SYNTHASE [NAD(P)(+)]-LIKE"/>
    <property type="match status" value="1"/>
</dbReference>
<feature type="binding site" evidence="7">
    <location>
        <position position="65"/>
    </location>
    <ligand>
        <name>FMN</name>
        <dbReference type="ChEBI" id="CHEBI:58210"/>
    </ligand>
</feature>
<keyword evidence="7" id="KW-0547">Nucleotide-binding</keyword>
<dbReference type="AlphaFoldDB" id="A0A4Q0I1T9"/>
<organism evidence="9 10">
    <name type="scientific">Acetivibrio mesophilus</name>
    <dbReference type="NCBI Taxonomy" id="2487273"/>
    <lineage>
        <taxon>Bacteria</taxon>
        <taxon>Bacillati</taxon>
        <taxon>Bacillota</taxon>
        <taxon>Clostridia</taxon>
        <taxon>Eubacteriales</taxon>
        <taxon>Oscillospiraceae</taxon>
        <taxon>Acetivibrio</taxon>
    </lineage>
</organism>
<evidence type="ECO:0000256" key="7">
    <source>
        <dbReference type="PIRSR" id="PIRSR006621-2"/>
    </source>
</evidence>